<evidence type="ECO:0000313" key="1">
    <source>
        <dbReference type="EMBL" id="ERL87447.1"/>
    </source>
</evidence>
<organism evidence="1 2">
    <name type="scientific">Dendroctonus ponderosae</name>
    <name type="common">Mountain pine beetle</name>
    <dbReference type="NCBI Taxonomy" id="77166"/>
    <lineage>
        <taxon>Eukaryota</taxon>
        <taxon>Metazoa</taxon>
        <taxon>Ecdysozoa</taxon>
        <taxon>Arthropoda</taxon>
        <taxon>Hexapoda</taxon>
        <taxon>Insecta</taxon>
        <taxon>Pterygota</taxon>
        <taxon>Neoptera</taxon>
        <taxon>Endopterygota</taxon>
        <taxon>Coleoptera</taxon>
        <taxon>Polyphaga</taxon>
        <taxon>Cucujiformia</taxon>
        <taxon>Curculionidae</taxon>
        <taxon>Scolytinae</taxon>
        <taxon>Dendroctonus</taxon>
    </lineage>
</organism>
<dbReference type="AlphaFoldDB" id="U4U323"/>
<accession>U4U323</accession>
<evidence type="ECO:0000313" key="2">
    <source>
        <dbReference type="Proteomes" id="UP000030742"/>
    </source>
</evidence>
<proteinExistence type="predicted"/>
<dbReference type="Proteomes" id="UP000030742">
    <property type="component" value="Unassembled WGS sequence"/>
</dbReference>
<protein>
    <submittedName>
        <fullName evidence="1">Uncharacterized protein</fullName>
    </submittedName>
</protein>
<reference evidence="1 2" key="1">
    <citation type="journal article" date="2013" name="Genome Biol.">
        <title>Draft genome of the mountain pine beetle, Dendroctonus ponderosae Hopkins, a major forest pest.</title>
        <authorList>
            <person name="Keeling C.I."/>
            <person name="Yuen M.M."/>
            <person name="Liao N.Y."/>
            <person name="Docking T.R."/>
            <person name="Chan S.K."/>
            <person name="Taylor G.A."/>
            <person name="Palmquist D.L."/>
            <person name="Jackman S.D."/>
            <person name="Nguyen A."/>
            <person name="Li M."/>
            <person name="Henderson H."/>
            <person name="Janes J.K."/>
            <person name="Zhao Y."/>
            <person name="Pandoh P."/>
            <person name="Moore R."/>
            <person name="Sperling F.A."/>
            <person name="Huber D.P."/>
            <person name="Birol I."/>
            <person name="Jones S.J."/>
            <person name="Bohlmann J."/>
        </authorList>
    </citation>
    <scope>NUCLEOTIDE SEQUENCE</scope>
</reference>
<name>U4U323_DENPD</name>
<sequence length="85" mass="9431">MASCVANAKDIYSASECSTDILSEVEAMEVDLEVPKFGKQRKKYLILDACHMVKSRVETFVPIRRVFNTYNNAGSTCSPLGRAQP</sequence>
<dbReference type="EMBL" id="KB631953">
    <property type="protein sequence ID" value="ERL87447.1"/>
    <property type="molecule type" value="Genomic_DNA"/>
</dbReference>
<gene>
    <name evidence="1" type="ORF">D910_04839</name>
</gene>